<dbReference type="OrthoDB" id="10009065at2"/>
<keyword evidence="2" id="KW-1185">Reference proteome</keyword>
<dbReference type="Proteomes" id="UP000008881">
    <property type="component" value="Chromosome"/>
</dbReference>
<proteinExistence type="predicted"/>
<reference evidence="1 2" key="1">
    <citation type="journal article" date="2012" name="J. Bacteriol.">
        <title>Complete genome sequence of Enterobacter aerogenes KCTC 2190.</title>
        <authorList>
            <person name="Shin S.H."/>
            <person name="Kim S."/>
            <person name="Kim J.Y."/>
            <person name="Lee S."/>
            <person name="Um Y."/>
            <person name="Oh M.K."/>
            <person name="Kim Y.R."/>
            <person name="Lee J."/>
            <person name="Yang K.S."/>
        </authorList>
    </citation>
    <scope>NUCLEOTIDE SEQUENCE [LARGE SCALE GENOMIC DNA]</scope>
    <source>
        <strain evidence="1 2">KCTC 2190</strain>
    </source>
</reference>
<dbReference type="HOGENOM" id="CLU_2023108_0_0_6"/>
<evidence type="ECO:0000313" key="1">
    <source>
        <dbReference type="EMBL" id="AEG95683.1"/>
    </source>
</evidence>
<evidence type="ECO:0000313" key="2">
    <source>
        <dbReference type="Proteomes" id="UP000008881"/>
    </source>
</evidence>
<organism evidence="1 2">
    <name type="scientific">Klebsiella aerogenes (strain ATCC 13048 / DSM 30053 / CCUG 1429 / JCM 1235 / KCTC 2190 / NBRC 13534 / NCIMB 10102 / NCTC 10006 / CDC 819-56)</name>
    <name type="common">Enterobacter aerogenes</name>
    <dbReference type="NCBI Taxonomy" id="1028307"/>
    <lineage>
        <taxon>Bacteria</taxon>
        <taxon>Pseudomonadati</taxon>
        <taxon>Pseudomonadota</taxon>
        <taxon>Gammaproteobacteria</taxon>
        <taxon>Enterobacterales</taxon>
        <taxon>Enterobacteriaceae</taxon>
        <taxon>Klebsiella/Raoultella group</taxon>
        <taxon>Klebsiella</taxon>
    </lineage>
</organism>
<dbReference type="KEGG" id="eae:EAE_03770"/>
<name>A0A0H3FS72_KLEAK</name>
<dbReference type="AlphaFoldDB" id="A0A0H3FS72"/>
<protein>
    <submittedName>
        <fullName evidence="1">Uncharacterized protein</fullName>
    </submittedName>
</protein>
<accession>A0A0H3FS72</accession>
<gene>
    <name evidence="1" type="ordered locus">EAE_03770</name>
</gene>
<sequence>MFFRFKGYDFAEKGGFFVFNGAARSDVNNFVNIEKGRRGRKSQPFISFSKNGGHVRIAAFIARHGEHVDIQIDYSTRTIRVKKVEHHGVRINVGGVFTRKVLVKQFLFGEKKTIRVDLTQQDDGWFYGDLPVEFTANCA</sequence>
<dbReference type="PATRIC" id="fig|1028307.3.peg.751"/>
<dbReference type="EMBL" id="CP002824">
    <property type="protein sequence ID" value="AEG95683.1"/>
    <property type="molecule type" value="Genomic_DNA"/>
</dbReference>